<evidence type="ECO:0000259" key="8">
    <source>
        <dbReference type="Pfam" id="PF01545"/>
    </source>
</evidence>
<dbReference type="GO" id="GO:0005385">
    <property type="term" value="F:zinc ion transmembrane transporter activity"/>
    <property type="evidence" value="ECO:0007669"/>
    <property type="project" value="TreeGrafter"/>
</dbReference>
<keyword evidence="10" id="KW-1185">Reference proteome</keyword>
<dbReference type="NCBIfam" id="TIGR01297">
    <property type="entry name" value="CDF"/>
    <property type="match status" value="1"/>
</dbReference>
<name>A0A2P6AQZ3_9GAMM</name>
<dbReference type="GO" id="GO:0005886">
    <property type="term" value="C:plasma membrane"/>
    <property type="evidence" value="ECO:0007669"/>
    <property type="project" value="TreeGrafter"/>
</dbReference>
<keyword evidence="3" id="KW-0813">Transport</keyword>
<dbReference type="InterPro" id="IPR058533">
    <property type="entry name" value="Cation_efflux_TM"/>
</dbReference>
<feature type="transmembrane region" description="Helical" evidence="7">
    <location>
        <begin position="64"/>
        <end position="81"/>
    </location>
</feature>
<feature type="region of interest" description="Disordered" evidence="6">
    <location>
        <begin position="1"/>
        <end position="24"/>
    </location>
</feature>
<feature type="non-terminal residue" evidence="9">
    <location>
        <position position="143"/>
    </location>
</feature>
<evidence type="ECO:0000313" key="9">
    <source>
        <dbReference type="EMBL" id="PQA33446.1"/>
    </source>
</evidence>
<proteinExistence type="predicted"/>
<feature type="compositionally biased region" description="Basic and acidic residues" evidence="6">
    <location>
        <begin position="1"/>
        <end position="20"/>
    </location>
</feature>
<evidence type="ECO:0000256" key="6">
    <source>
        <dbReference type="SAM" id="MobiDB-lite"/>
    </source>
</evidence>
<dbReference type="EMBL" id="PTQZ01000246">
    <property type="protein sequence ID" value="PQA33446.1"/>
    <property type="molecule type" value="Genomic_DNA"/>
</dbReference>
<dbReference type="InterPro" id="IPR002524">
    <property type="entry name" value="Cation_efflux"/>
</dbReference>
<dbReference type="PANTHER" id="PTHR11562:SF17">
    <property type="entry name" value="RE54080P-RELATED"/>
    <property type="match status" value="1"/>
</dbReference>
<feature type="transmembrane region" description="Helical" evidence="7">
    <location>
        <begin position="31"/>
        <end position="58"/>
    </location>
</feature>
<keyword evidence="2 7" id="KW-0812">Transmembrane</keyword>
<dbReference type="PANTHER" id="PTHR11562">
    <property type="entry name" value="CATION EFFLUX PROTEIN/ ZINC TRANSPORTER"/>
    <property type="match status" value="1"/>
</dbReference>
<dbReference type="Proteomes" id="UP000243900">
    <property type="component" value="Unassembled WGS sequence"/>
</dbReference>
<evidence type="ECO:0000256" key="1">
    <source>
        <dbReference type="ARBA" id="ARBA00004141"/>
    </source>
</evidence>
<keyword evidence="5 7" id="KW-0472">Membrane</keyword>
<dbReference type="OrthoDB" id="9809646at2"/>
<organism evidence="9 10">
    <name type="scientific">Amnimonas aquatica</name>
    <dbReference type="NCBI Taxonomy" id="2094561"/>
    <lineage>
        <taxon>Bacteria</taxon>
        <taxon>Pseudomonadati</taxon>
        <taxon>Pseudomonadota</taxon>
        <taxon>Gammaproteobacteria</taxon>
        <taxon>Moraxellales</taxon>
        <taxon>Moraxellaceae</taxon>
        <taxon>Amnimonas</taxon>
    </lineage>
</organism>
<evidence type="ECO:0000256" key="5">
    <source>
        <dbReference type="ARBA" id="ARBA00023136"/>
    </source>
</evidence>
<evidence type="ECO:0000256" key="2">
    <source>
        <dbReference type="ARBA" id="ARBA00022692"/>
    </source>
</evidence>
<dbReference type="InterPro" id="IPR027469">
    <property type="entry name" value="Cation_efflux_TMD_sf"/>
</dbReference>
<feature type="transmembrane region" description="Helical" evidence="7">
    <location>
        <begin position="93"/>
        <end position="117"/>
    </location>
</feature>
<sequence>MPQARTHDHDHAQGHDHSHTPEVGSGNERKVLVAFFITFAFMIVEVAGGLISGSLALLADAGHMLTDAAALALAWAAFRFGRRPADPRRTFGYLRFEVVAGFVNALTLFAIVVWIVYEAWRRLQQPHEVLAGPMLAVAVAGLL</sequence>
<dbReference type="Gene3D" id="1.20.1510.10">
    <property type="entry name" value="Cation efflux protein transmembrane domain"/>
    <property type="match status" value="1"/>
</dbReference>
<keyword evidence="3" id="KW-0862">Zinc</keyword>
<evidence type="ECO:0000256" key="3">
    <source>
        <dbReference type="ARBA" id="ARBA00022906"/>
    </source>
</evidence>
<evidence type="ECO:0000256" key="4">
    <source>
        <dbReference type="ARBA" id="ARBA00022989"/>
    </source>
</evidence>
<gene>
    <name evidence="9" type="ORF">C5O18_08580</name>
</gene>
<feature type="domain" description="Cation efflux protein transmembrane" evidence="8">
    <location>
        <begin position="31"/>
        <end position="142"/>
    </location>
</feature>
<reference evidence="10" key="1">
    <citation type="submission" date="2018-02" db="EMBL/GenBank/DDBJ databases">
        <title>Genome sequencing of Solimonas sp. HR-BB.</title>
        <authorList>
            <person name="Lee Y."/>
            <person name="Jeon C.O."/>
        </authorList>
    </citation>
    <scope>NUCLEOTIDE SEQUENCE [LARGE SCALE GENOMIC DNA]</scope>
    <source>
        <strain evidence="10">HR-E</strain>
    </source>
</reference>
<dbReference type="RefSeq" id="WP_146089306.1">
    <property type="nucleotide sequence ID" value="NZ_PTQZ01000246.1"/>
</dbReference>
<keyword evidence="3" id="KW-0406">Ion transport</keyword>
<dbReference type="Pfam" id="PF01545">
    <property type="entry name" value="Cation_efflux"/>
    <property type="match status" value="1"/>
</dbReference>
<evidence type="ECO:0000256" key="7">
    <source>
        <dbReference type="SAM" id="Phobius"/>
    </source>
</evidence>
<evidence type="ECO:0000313" key="10">
    <source>
        <dbReference type="Proteomes" id="UP000243900"/>
    </source>
</evidence>
<dbReference type="SUPFAM" id="SSF161111">
    <property type="entry name" value="Cation efflux protein transmembrane domain-like"/>
    <property type="match status" value="1"/>
</dbReference>
<dbReference type="AlphaFoldDB" id="A0A2P6AQZ3"/>
<comment type="caution">
    <text evidence="9">The sequence shown here is derived from an EMBL/GenBank/DDBJ whole genome shotgun (WGS) entry which is preliminary data.</text>
</comment>
<dbReference type="InterPro" id="IPR050681">
    <property type="entry name" value="CDF/SLC30A"/>
</dbReference>
<comment type="subcellular location">
    <subcellularLocation>
        <location evidence="1">Membrane</location>
        <topology evidence="1">Multi-pass membrane protein</topology>
    </subcellularLocation>
</comment>
<keyword evidence="4 7" id="KW-1133">Transmembrane helix</keyword>
<protein>
    <submittedName>
        <fullName evidence="9">Cation transporter</fullName>
    </submittedName>
</protein>
<keyword evidence="3" id="KW-0864">Zinc transport</keyword>
<accession>A0A2P6AQZ3</accession>